<gene>
    <name evidence="6" type="ORF">OJF2_55890</name>
</gene>
<dbReference type="NCBIfam" id="TIGR00275">
    <property type="entry name" value="aminoacetone oxidase family FAD-binding enzyme"/>
    <property type="match status" value="1"/>
</dbReference>
<evidence type="ECO:0000259" key="4">
    <source>
        <dbReference type="Pfam" id="PF03486"/>
    </source>
</evidence>
<dbReference type="Gene3D" id="3.50.50.60">
    <property type="entry name" value="FAD/NAD(P)-binding domain"/>
    <property type="match status" value="1"/>
</dbReference>
<protein>
    <submittedName>
        <fullName evidence="6">Tricarballylate dehydrogenase</fullName>
    </submittedName>
</protein>
<feature type="domain" description="RsdA/BaiN/AoA(So)-like Rossmann fold-like" evidence="4">
    <location>
        <begin position="99"/>
        <end position="443"/>
    </location>
</feature>
<dbReference type="KEGG" id="agv:OJF2_55890"/>
<feature type="domain" description="RsdA/BaiN/AoA(So)-like insert" evidence="5">
    <location>
        <begin position="228"/>
        <end position="390"/>
    </location>
</feature>
<evidence type="ECO:0000313" key="6">
    <source>
        <dbReference type="EMBL" id="QEH37004.1"/>
    </source>
</evidence>
<comment type="cofactor">
    <cofactor evidence="1">
        <name>FAD</name>
        <dbReference type="ChEBI" id="CHEBI:57692"/>
    </cofactor>
</comment>
<dbReference type="InterPro" id="IPR055178">
    <property type="entry name" value="RsdA/BaiN/AoA(So)-like_dom"/>
</dbReference>
<name>A0A5B9W9R2_9BACT</name>
<dbReference type="Gene3D" id="1.10.8.260">
    <property type="entry name" value="HI0933 insert domain-like"/>
    <property type="match status" value="1"/>
</dbReference>
<dbReference type="Proteomes" id="UP000324233">
    <property type="component" value="Chromosome"/>
</dbReference>
<accession>A0A5B9W9R2</accession>
<evidence type="ECO:0000256" key="2">
    <source>
        <dbReference type="ARBA" id="ARBA00022630"/>
    </source>
</evidence>
<evidence type="ECO:0000256" key="1">
    <source>
        <dbReference type="ARBA" id="ARBA00001974"/>
    </source>
</evidence>
<keyword evidence="3" id="KW-0274">FAD</keyword>
<dbReference type="PANTHER" id="PTHR42887:SF2">
    <property type="entry name" value="OS12G0638800 PROTEIN"/>
    <property type="match status" value="1"/>
</dbReference>
<keyword evidence="2" id="KW-0285">Flavoprotein</keyword>
<dbReference type="Pfam" id="PF03486">
    <property type="entry name" value="HI0933_like"/>
    <property type="match status" value="2"/>
</dbReference>
<dbReference type="PRINTS" id="PR00368">
    <property type="entry name" value="FADPNR"/>
</dbReference>
<dbReference type="SUPFAM" id="SSF160996">
    <property type="entry name" value="HI0933 insert domain-like"/>
    <property type="match status" value="1"/>
</dbReference>
<evidence type="ECO:0000256" key="3">
    <source>
        <dbReference type="ARBA" id="ARBA00022827"/>
    </source>
</evidence>
<dbReference type="InterPro" id="IPR023166">
    <property type="entry name" value="BaiN-like_dom_sf"/>
</dbReference>
<dbReference type="InterPro" id="IPR004792">
    <property type="entry name" value="BaiN-like"/>
</dbReference>
<proteinExistence type="predicted"/>
<dbReference type="InterPro" id="IPR057661">
    <property type="entry name" value="RsdA/BaiN/AoA(So)_Rossmann"/>
</dbReference>
<dbReference type="AlphaFoldDB" id="A0A5B9W9R2"/>
<keyword evidence="7" id="KW-1185">Reference proteome</keyword>
<dbReference type="SUPFAM" id="SSF51905">
    <property type="entry name" value="FAD/NAD(P)-binding domain"/>
    <property type="match status" value="1"/>
</dbReference>
<dbReference type="PANTHER" id="PTHR42887">
    <property type="entry name" value="OS12G0638800 PROTEIN"/>
    <property type="match status" value="1"/>
</dbReference>
<dbReference type="EMBL" id="CP042997">
    <property type="protein sequence ID" value="QEH37004.1"/>
    <property type="molecule type" value="Genomic_DNA"/>
</dbReference>
<dbReference type="Pfam" id="PF22780">
    <property type="entry name" value="HI0933_like_1st"/>
    <property type="match status" value="1"/>
</dbReference>
<dbReference type="Gene3D" id="2.40.30.10">
    <property type="entry name" value="Translation factors"/>
    <property type="match status" value="1"/>
</dbReference>
<dbReference type="InterPro" id="IPR036188">
    <property type="entry name" value="FAD/NAD-bd_sf"/>
</dbReference>
<reference evidence="6 7" key="1">
    <citation type="submission" date="2019-08" db="EMBL/GenBank/DDBJ databases">
        <title>Deep-cultivation of Planctomycetes and their phenomic and genomic characterization uncovers novel biology.</title>
        <authorList>
            <person name="Wiegand S."/>
            <person name="Jogler M."/>
            <person name="Boedeker C."/>
            <person name="Pinto D."/>
            <person name="Vollmers J."/>
            <person name="Rivas-Marin E."/>
            <person name="Kohn T."/>
            <person name="Peeters S.H."/>
            <person name="Heuer A."/>
            <person name="Rast P."/>
            <person name="Oberbeckmann S."/>
            <person name="Bunk B."/>
            <person name="Jeske O."/>
            <person name="Meyerdierks A."/>
            <person name="Storesund J.E."/>
            <person name="Kallscheuer N."/>
            <person name="Luecker S."/>
            <person name="Lage O.M."/>
            <person name="Pohl T."/>
            <person name="Merkel B.J."/>
            <person name="Hornburger P."/>
            <person name="Mueller R.-W."/>
            <person name="Bruemmer F."/>
            <person name="Labrenz M."/>
            <person name="Spormann A.M."/>
            <person name="Op den Camp H."/>
            <person name="Overmann J."/>
            <person name="Amann R."/>
            <person name="Jetten M.S.M."/>
            <person name="Mascher T."/>
            <person name="Medema M.H."/>
            <person name="Devos D.P."/>
            <person name="Kaster A.-K."/>
            <person name="Ovreas L."/>
            <person name="Rohde M."/>
            <person name="Galperin M.Y."/>
            <person name="Jogler C."/>
        </authorList>
    </citation>
    <scope>NUCLEOTIDE SEQUENCE [LARGE SCALE GENOMIC DNA]</scope>
    <source>
        <strain evidence="6 7">OJF2</strain>
    </source>
</reference>
<evidence type="ECO:0000313" key="7">
    <source>
        <dbReference type="Proteomes" id="UP000324233"/>
    </source>
</evidence>
<feature type="domain" description="RsdA/BaiN/AoA(So)-like Rossmann fold-like" evidence="4">
    <location>
        <begin position="17"/>
        <end position="70"/>
    </location>
</feature>
<organism evidence="6 7">
    <name type="scientific">Aquisphaera giovannonii</name>
    <dbReference type="NCBI Taxonomy" id="406548"/>
    <lineage>
        <taxon>Bacteria</taxon>
        <taxon>Pseudomonadati</taxon>
        <taxon>Planctomycetota</taxon>
        <taxon>Planctomycetia</taxon>
        <taxon>Isosphaerales</taxon>
        <taxon>Isosphaeraceae</taxon>
        <taxon>Aquisphaera</taxon>
    </lineage>
</organism>
<sequence>MDGSGLAAMDRVEFDAEVAVLGAGAAGLFAAIRAADLGANVVVLERNRRPGVKILMSGGTRCNLTNARGLRRLEVVSGPIDAAYNPALCRGTRAIQDAFGPGGPFLGPALRQLDVDRTVQLFEAEGVATKVEGNGKIFPATDRAVDVLDALVRRLGRSGASLRGHESVESLHPDEGGAGGFRIGMAGGSIRARRVVLAMGGRSYPGCGTRGDGYRIGAELGHGIVATRPALVPIRVVPEWVASLRGLSLQDVTASVQERGGKLLQQRREAVLFAHFGLSGPAILDVSRAVAHHEGTEPLDLSLDLFPDQSREQVDARLQAACRHGRATVASIVGADLPQRLAECLVEAAGIPRSRTGPELSRAERMRLVRAMKGHPLTIAGTLGFEKAEVTTGGIRLEEVEPRTMESRIVPGLYLAGEVLDLDGLIGGYNFQAAWSTGWLAGEAAARAVRGGGP</sequence>
<evidence type="ECO:0000259" key="5">
    <source>
        <dbReference type="Pfam" id="PF22780"/>
    </source>
</evidence>